<keyword evidence="6" id="KW-0862">Zinc</keyword>
<dbReference type="GO" id="GO:0046103">
    <property type="term" value="P:inosine biosynthetic process"/>
    <property type="evidence" value="ECO:0007669"/>
    <property type="project" value="TreeGrafter"/>
</dbReference>
<dbReference type="InterPro" id="IPR006330">
    <property type="entry name" value="Ado/ade_deaminase"/>
</dbReference>
<accession>A0A1X6XI36</accession>
<proteinExistence type="inferred from homology"/>
<evidence type="ECO:0000256" key="6">
    <source>
        <dbReference type="ARBA" id="ARBA00022833"/>
    </source>
</evidence>
<keyword evidence="7" id="KW-0546">Nucleotide metabolism</keyword>
<dbReference type="RefSeq" id="WP_087007750.1">
    <property type="nucleotide sequence ID" value="NZ_FWFF01000017.1"/>
</dbReference>
<evidence type="ECO:0000313" key="9">
    <source>
        <dbReference type="EMBL" id="SLM98944.1"/>
    </source>
</evidence>
<dbReference type="PANTHER" id="PTHR11409">
    <property type="entry name" value="ADENOSINE DEAMINASE"/>
    <property type="match status" value="1"/>
</dbReference>
<evidence type="ECO:0000256" key="3">
    <source>
        <dbReference type="ARBA" id="ARBA00012784"/>
    </source>
</evidence>
<evidence type="ECO:0000313" key="10">
    <source>
        <dbReference type="Proteomes" id="UP000196581"/>
    </source>
</evidence>
<evidence type="ECO:0000256" key="4">
    <source>
        <dbReference type="ARBA" id="ARBA00022723"/>
    </source>
</evidence>
<evidence type="ECO:0000256" key="7">
    <source>
        <dbReference type="ARBA" id="ARBA00023080"/>
    </source>
</evidence>
<dbReference type="Gene3D" id="3.20.20.140">
    <property type="entry name" value="Metal-dependent hydrolases"/>
    <property type="match status" value="1"/>
</dbReference>
<dbReference type="EC" id="3.5.4.4" evidence="3"/>
<gene>
    <name evidence="9" type="ORF">FM105_09945</name>
</gene>
<organism evidence="9 10">
    <name type="scientific">Brevibacterium yomogidense</name>
    <dbReference type="NCBI Taxonomy" id="946573"/>
    <lineage>
        <taxon>Bacteria</taxon>
        <taxon>Bacillati</taxon>
        <taxon>Actinomycetota</taxon>
        <taxon>Actinomycetes</taxon>
        <taxon>Micrococcales</taxon>
        <taxon>Brevibacteriaceae</taxon>
        <taxon>Brevibacterium</taxon>
    </lineage>
</organism>
<keyword evidence="4" id="KW-0479">Metal-binding</keyword>
<dbReference type="EMBL" id="FWFF01000017">
    <property type="protein sequence ID" value="SLM98944.1"/>
    <property type="molecule type" value="Genomic_DNA"/>
</dbReference>
<feature type="domain" description="Adenosine deaminase" evidence="8">
    <location>
        <begin position="22"/>
        <end position="375"/>
    </location>
</feature>
<dbReference type="GO" id="GO:0046872">
    <property type="term" value="F:metal ion binding"/>
    <property type="evidence" value="ECO:0007669"/>
    <property type="project" value="UniProtKB-KW"/>
</dbReference>
<comment type="similarity">
    <text evidence="2">Belongs to the metallo-dependent hydrolases superfamily. Adenosine and AMP deaminases family.</text>
</comment>
<protein>
    <recommendedName>
        <fullName evidence="3">adenosine deaminase</fullName>
        <ecNumber evidence="3">3.5.4.4</ecNumber>
    </recommendedName>
</protein>
<dbReference type="GO" id="GO:0004000">
    <property type="term" value="F:adenosine deaminase activity"/>
    <property type="evidence" value="ECO:0007669"/>
    <property type="project" value="TreeGrafter"/>
</dbReference>
<dbReference type="GO" id="GO:0006154">
    <property type="term" value="P:adenosine catabolic process"/>
    <property type="evidence" value="ECO:0007669"/>
    <property type="project" value="TreeGrafter"/>
</dbReference>
<dbReference type="Proteomes" id="UP000196581">
    <property type="component" value="Unassembled WGS sequence"/>
</dbReference>
<dbReference type="FunFam" id="3.20.20.140:FF:000020">
    <property type="entry name" value="Adenosine deaminase"/>
    <property type="match status" value="1"/>
</dbReference>
<comment type="cofactor">
    <cofactor evidence="1">
        <name>Zn(2+)</name>
        <dbReference type="ChEBI" id="CHEBI:29105"/>
    </cofactor>
</comment>
<dbReference type="PANTHER" id="PTHR11409:SF43">
    <property type="entry name" value="ADENOSINE DEAMINASE"/>
    <property type="match status" value="1"/>
</dbReference>
<dbReference type="GO" id="GO:0005829">
    <property type="term" value="C:cytosol"/>
    <property type="evidence" value="ECO:0007669"/>
    <property type="project" value="TreeGrafter"/>
</dbReference>
<reference evidence="10" key="1">
    <citation type="submission" date="2017-02" db="EMBL/GenBank/DDBJ databases">
        <authorList>
            <person name="Dridi B."/>
        </authorList>
    </citation>
    <scope>NUCLEOTIDE SEQUENCE [LARGE SCALE GENOMIC DNA]</scope>
    <source>
        <strain evidence="10">B Co 03.10</strain>
    </source>
</reference>
<dbReference type="InterPro" id="IPR001365">
    <property type="entry name" value="A_deaminase_dom"/>
</dbReference>
<evidence type="ECO:0000256" key="2">
    <source>
        <dbReference type="ARBA" id="ARBA00006676"/>
    </source>
</evidence>
<dbReference type="Pfam" id="PF00962">
    <property type="entry name" value="A_deaminase"/>
    <property type="match status" value="1"/>
</dbReference>
<evidence type="ECO:0000256" key="5">
    <source>
        <dbReference type="ARBA" id="ARBA00022801"/>
    </source>
</evidence>
<dbReference type="NCBIfam" id="NF006847">
    <property type="entry name" value="PRK09358.1-2"/>
    <property type="match status" value="1"/>
</dbReference>
<evidence type="ECO:0000259" key="8">
    <source>
        <dbReference type="Pfam" id="PF00962"/>
    </source>
</evidence>
<dbReference type="AlphaFoldDB" id="A0A1X6XI36"/>
<dbReference type="SUPFAM" id="SSF51556">
    <property type="entry name" value="Metallo-dependent hydrolases"/>
    <property type="match status" value="1"/>
</dbReference>
<sequence>MDPELFPTPAGVDADDPILNLPKVSLHDHLDGGLRPATIVELAAEAGHEPPTTDPEALRAWFSESADSGDLPRYLETFDQTLAVMQTAPALTRVAREWVLDQVADGVVVAEARWAPEQHLRGGLTLDGAVEAVQAGIDEGTALAAQAGKSIRAGQIVTAMRQADRSQEIAQLALRHRDAGVVGFDIAGPEAGFPPAAHLEAFDMLHRAGFPVTIHAGEADGVESIHGAIHVCHAQRIGHGVRITDDFAQWAAAAAVDGVMGDVDGDGVETAPEMGRVAAWLLDQQVPLELCPSSNLQTAAATSIADHPVTRLKELGFAVTVNPDNRLMSATSVTREMRLLVDEAGWTIDDLEWVTVTALGSAFLPYGVREAIIDEQLVPGFSRAHL</sequence>
<dbReference type="GO" id="GO:0009117">
    <property type="term" value="P:nucleotide metabolic process"/>
    <property type="evidence" value="ECO:0007669"/>
    <property type="project" value="UniProtKB-KW"/>
</dbReference>
<evidence type="ECO:0000256" key="1">
    <source>
        <dbReference type="ARBA" id="ARBA00001947"/>
    </source>
</evidence>
<name>A0A1X6XI36_9MICO</name>
<keyword evidence="5 9" id="KW-0378">Hydrolase</keyword>
<dbReference type="GO" id="GO:0043103">
    <property type="term" value="P:hypoxanthine salvage"/>
    <property type="evidence" value="ECO:0007669"/>
    <property type="project" value="TreeGrafter"/>
</dbReference>
<dbReference type="InterPro" id="IPR032466">
    <property type="entry name" value="Metal_Hydrolase"/>
</dbReference>
<keyword evidence="10" id="KW-1185">Reference proteome</keyword>